<organism evidence="1 2">
    <name type="scientific">Trichobilharzia regenti</name>
    <name type="common">Nasal bird schistosome</name>
    <dbReference type="NCBI Taxonomy" id="157069"/>
    <lineage>
        <taxon>Eukaryota</taxon>
        <taxon>Metazoa</taxon>
        <taxon>Spiralia</taxon>
        <taxon>Lophotrochozoa</taxon>
        <taxon>Platyhelminthes</taxon>
        <taxon>Trematoda</taxon>
        <taxon>Digenea</taxon>
        <taxon>Strigeidida</taxon>
        <taxon>Schistosomatoidea</taxon>
        <taxon>Schistosomatidae</taxon>
        <taxon>Trichobilharzia</taxon>
    </lineage>
</organism>
<evidence type="ECO:0000313" key="1">
    <source>
        <dbReference type="Proteomes" id="UP000050795"/>
    </source>
</evidence>
<dbReference type="WBParaSite" id="TREG1_93230.1">
    <property type="protein sequence ID" value="TREG1_93230.1"/>
    <property type="gene ID" value="TREG1_93230"/>
</dbReference>
<sequence>MVSQRSKLNLIMVVGLCIVNIKWITSEIFPLNMTFDGRGNVSIDFFKINFTLNYKELNLTIQDVACTYWVAFGTKLTEKELQEKSGQRKGYIDCKSWHPPSGQSYYRL</sequence>
<evidence type="ECO:0000313" key="2">
    <source>
        <dbReference type="WBParaSite" id="TREG1_93230.1"/>
    </source>
</evidence>
<reference evidence="2" key="2">
    <citation type="submission" date="2023-11" db="UniProtKB">
        <authorList>
            <consortium name="WormBaseParasite"/>
        </authorList>
    </citation>
    <scope>IDENTIFICATION</scope>
</reference>
<accession>A0AA85KK96</accession>
<reference evidence="1" key="1">
    <citation type="submission" date="2022-06" db="EMBL/GenBank/DDBJ databases">
        <authorList>
            <person name="Berger JAMES D."/>
            <person name="Berger JAMES D."/>
        </authorList>
    </citation>
    <scope>NUCLEOTIDE SEQUENCE [LARGE SCALE GENOMIC DNA]</scope>
</reference>
<dbReference type="AlphaFoldDB" id="A0AA85KK96"/>
<proteinExistence type="predicted"/>
<keyword evidence="1" id="KW-1185">Reference proteome</keyword>
<dbReference type="Proteomes" id="UP000050795">
    <property type="component" value="Unassembled WGS sequence"/>
</dbReference>
<protein>
    <submittedName>
        <fullName evidence="2">Uncharacterized protein</fullName>
    </submittedName>
</protein>
<name>A0AA85KK96_TRIRE</name>